<evidence type="ECO:0000313" key="3">
    <source>
        <dbReference type="Proteomes" id="UP000018717"/>
    </source>
</evidence>
<evidence type="ECO:0000313" key="2">
    <source>
        <dbReference type="EMBL" id="ETD96146.1"/>
    </source>
</evidence>
<feature type="compositionally biased region" description="Acidic residues" evidence="1">
    <location>
        <begin position="959"/>
        <end position="975"/>
    </location>
</feature>
<comment type="caution">
    <text evidence="2">The sequence shown here is derived from an EMBL/GenBank/DDBJ whole genome shotgun (WGS) entry which is preliminary data.</text>
</comment>
<feature type="region of interest" description="Disordered" evidence="1">
    <location>
        <begin position="440"/>
        <end position="472"/>
    </location>
</feature>
<feature type="compositionally biased region" description="Pro residues" evidence="1">
    <location>
        <begin position="566"/>
        <end position="584"/>
    </location>
</feature>
<gene>
    <name evidence="2" type="ORF">U757_06505</name>
</gene>
<dbReference type="InterPro" id="IPR023832">
    <property type="entry name" value="His_triad_protein"/>
</dbReference>
<evidence type="ECO:0000256" key="1">
    <source>
        <dbReference type="SAM" id="MobiDB-lite"/>
    </source>
</evidence>
<dbReference type="AlphaFoldDB" id="V8I662"/>
<accession>V8I662</accession>
<dbReference type="Proteomes" id="UP000018717">
    <property type="component" value="Unassembled WGS sequence"/>
</dbReference>
<dbReference type="RefSeq" id="WP_023944275.1">
    <property type="nucleotide sequence ID" value="NZ_AYRR01000007.1"/>
</dbReference>
<dbReference type="InterPro" id="IPR006270">
    <property type="entry name" value="Strep_his_triad_rpt"/>
</dbReference>
<reference evidence="2 3" key="1">
    <citation type="submission" date="2013-11" db="EMBL/GenBank/DDBJ databases">
        <title>Genome sequencing of Streptococcus mitis strains.</title>
        <authorList>
            <person name="Ikryannikova L.N."/>
            <person name="Ilina E.N."/>
            <person name="Kostryukova E.S."/>
            <person name="Karpova I.Y."/>
            <person name="Semashko T.A."/>
            <person name="Larin A.K."/>
            <person name="Ischenko D.S."/>
            <person name="Savinova T.A."/>
            <person name="Dubovickaya V.A."/>
            <person name="Sidorenko S.V."/>
            <person name="Govorun V.M."/>
        </authorList>
    </citation>
    <scope>NUCLEOTIDE SEQUENCE [LARGE SCALE GENOMIC DNA]</scope>
    <source>
        <strain evidence="2 3">21/39</strain>
    </source>
</reference>
<feature type="compositionally biased region" description="Basic and acidic residues" evidence="1">
    <location>
        <begin position="907"/>
        <end position="943"/>
    </location>
</feature>
<dbReference type="SUPFAM" id="SSF142887">
    <property type="entry name" value="PhtA domain-like"/>
    <property type="match status" value="5"/>
</dbReference>
<name>V8I662_STRMT</name>
<feature type="region of interest" description="Disordered" evidence="1">
    <location>
        <begin position="562"/>
        <end position="591"/>
    </location>
</feature>
<feature type="compositionally biased region" description="Low complexity" evidence="1">
    <location>
        <begin position="354"/>
        <end position="372"/>
    </location>
</feature>
<protein>
    <submittedName>
        <fullName evidence="2">Pneumococcal histidine triad protein B</fullName>
    </submittedName>
</protein>
<sequence>MKINKKYVAGSVAVLALSVCSYELGRYQAGQVKKDSNRVAYIDGDQASQKAENLTPDEVSKREGINAEQIVIKITDQGYVTSHGDHYHYYNGKVPYDAIISEELLMKDPNYQLKDADIVNEIKGGYVIKVEGKYYVYLKDAAHADNIRTKEEIKRQKQEHSHNHGGGSNDQAVVAARAQGRYTTDDGYIFNASDIIEDTGDAYIVPHGNHFHYIPKSDLSASELAAAQAFLSGKGGQLSTVEYRSSRAETRSSVRTSQSETPQNPATDSESQSEDLASLLQELYALPLSQRHVESDGLVFDPAQITKRTANGVAVPHGDHFHFIPYSQMSALEEKLARNLPIGGQPIQSHADNTKPSSTDKPSSTPSSPIKPNFNLNTPAPNRGTGGAYTTDDGYVFSPTDVIDDTGDAFVVPHGNHFHYIPKSDLSAGELAAAQAYWNGKQGSHSSTNSSKPISDNAKPAQPSLTESPNLTVTPTYHQNQVEDIPTLLSELYAKPLSERHVESDGLVFDPAQIIKRTANGVAVPHGDHYHFIPYSQMSDLEQKIARMIPLHYSSSHWLPSRPNLIPAPDPTPVPSPQPIPNPQSSPSNPIDEKLVKQAVRKVADGYVFEENGTSRYVFAKELSAETVAAIDNKLSKQESLSHVLGAKKSTIPSSDQEFYNKVYDLLAKVHQNLISNKGRQADFDALDKLLERLNDVSSDKVKLVDDILTFLAPITHPERLGKPNAQIAYTDDEIKLAKLAGKYTTEDGYIFDPRDITSDEGDAYVTPHMTHSHWIKKESLSEAERAAAQTYAKEKGLMPPSTDNQGSGNTEVKGVEAIYNKVKAAKKVPLDHIPYNLQHTVEVKNGSLIIPHYDHYHNIKFSWFDEGLYEAPKGYSLEDLFATVKYYVEHPNERPHSDNGWGNASDHVRKNKADQDSKPDEDKEHDEVSEPTRPESDEKENHAGLNPSVDNLYKPSTDEDETEGVANDTTDEAEVPQVETEKVEAKLKEVEALLDKVTDASLKNNVTESLAGLRNNLSLQTMDNNGIMAEAEKLLALLKR</sequence>
<dbReference type="InterPro" id="IPR037228">
    <property type="entry name" value="PhtA_dom_sf"/>
</dbReference>
<dbReference type="PATRIC" id="fig|1415765.3.peg.1254"/>
<dbReference type="EMBL" id="AYRR01000007">
    <property type="protein sequence ID" value="ETD96146.1"/>
    <property type="molecule type" value="Genomic_DNA"/>
</dbReference>
<dbReference type="Pfam" id="PF04270">
    <property type="entry name" value="Strep_his_triad"/>
    <property type="match status" value="7"/>
</dbReference>
<proteinExistence type="predicted"/>
<dbReference type="Gene3D" id="3.10.50.90">
    <property type="match status" value="6"/>
</dbReference>
<feature type="region of interest" description="Disordered" evidence="1">
    <location>
        <begin position="241"/>
        <end position="274"/>
    </location>
</feature>
<organism evidence="2 3">
    <name type="scientific">Streptococcus mitis 21/39</name>
    <dbReference type="NCBI Taxonomy" id="1415765"/>
    <lineage>
        <taxon>Bacteria</taxon>
        <taxon>Bacillati</taxon>
        <taxon>Bacillota</taxon>
        <taxon>Bacilli</taxon>
        <taxon>Lactobacillales</taxon>
        <taxon>Streptococcaceae</taxon>
        <taxon>Streptococcus</taxon>
        <taxon>Streptococcus mitis group</taxon>
    </lineage>
</organism>
<feature type="region of interest" description="Disordered" evidence="1">
    <location>
        <begin position="894"/>
        <end position="981"/>
    </location>
</feature>
<feature type="compositionally biased region" description="Polar residues" evidence="1">
    <location>
        <begin position="441"/>
        <end position="454"/>
    </location>
</feature>
<feature type="compositionally biased region" description="Polar residues" evidence="1">
    <location>
        <begin position="463"/>
        <end position="472"/>
    </location>
</feature>
<feature type="region of interest" description="Disordered" evidence="1">
    <location>
        <begin position="342"/>
        <end position="392"/>
    </location>
</feature>
<dbReference type="NCBIfam" id="TIGR01363">
    <property type="entry name" value="strep_his_triad"/>
    <property type="match status" value="3"/>
</dbReference>
<feature type="compositionally biased region" description="Polar residues" evidence="1">
    <location>
        <begin position="253"/>
        <end position="270"/>
    </location>
</feature>